<gene>
    <name evidence="8" type="primary">hxuB</name>
    <name evidence="7" type="ORF">I6G64_13595</name>
    <name evidence="8" type="ORF">NCTC12961_05723</name>
</gene>
<evidence type="ECO:0000313" key="10">
    <source>
        <dbReference type="Proteomes" id="UP000594967"/>
    </source>
</evidence>
<dbReference type="STRING" id="82996.ADP72_12045"/>
<reference evidence="8 9" key="1">
    <citation type="submission" date="2018-06" db="EMBL/GenBank/DDBJ databases">
        <authorList>
            <consortium name="Pathogen Informatics"/>
            <person name="Doyle S."/>
        </authorList>
    </citation>
    <scope>NUCLEOTIDE SEQUENCE [LARGE SCALE GENOMIC DNA]</scope>
    <source>
        <strain evidence="8 9">NCTC12961</strain>
    </source>
</reference>
<evidence type="ECO:0000256" key="4">
    <source>
        <dbReference type="SAM" id="SignalP"/>
    </source>
</evidence>
<reference evidence="7 10" key="2">
    <citation type="submission" date="2020-12" db="EMBL/GenBank/DDBJ databases">
        <title>FDA dAtabase for Regulatory Grade micrObial Sequences (FDA-ARGOS): Supporting development and validation of Infectious Disease Dx tests.</title>
        <authorList>
            <person name="Sproer C."/>
            <person name="Gronow S."/>
            <person name="Severitt S."/>
            <person name="Schroder I."/>
            <person name="Tallon L."/>
            <person name="Sadzewicz L."/>
            <person name="Zhao X."/>
            <person name="Boylan J."/>
            <person name="Ott S."/>
            <person name="Bowen H."/>
            <person name="Vavikolanu K."/>
            <person name="Mehta A."/>
            <person name="Aluvathingal J."/>
            <person name="Nadendla S."/>
            <person name="Lowell S."/>
            <person name="Myers T."/>
            <person name="Yan Y."/>
            <person name="Sichtig H."/>
        </authorList>
    </citation>
    <scope>NUCLEOTIDE SEQUENCE [LARGE SCALE GENOMIC DNA]</scope>
    <source>
        <strain evidence="7 10">FDAARGOS_907</strain>
    </source>
</reference>
<feature type="domain" description="Haemolysin activator HlyB C-terminal" evidence="5">
    <location>
        <begin position="203"/>
        <end position="511"/>
    </location>
</feature>
<evidence type="ECO:0000256" key="1">
    <source>
        <dbReference type="ARBA" id="ARBA00022452"/>
    </source>
</evidence>
<evidence type="ECO:0000313" key="9">
    <source>
        <dbReference type="Proteomes" id="UP000248897"/>
    </source>
</evidence>
<evidence type="ECO:0000256" key="2">
    <source>
        <dbReference type="ARBA" id="ARBA00022692"/>
    </source>
</evidence>
<evidence type="ECO:0000313" key="7">
    <source>
        <dbReference type="EMBL" id="QPS18649.1"/>
    </source>
</evidence>
<sequence length="551" mass="60742">MKKAYLALAVILISHESLSAIPNAGQVMRDIEHERPTLPAPADLTPGIKSARGDDINPEESNAPKIEVHGFYIEGNTVLKTSDLLNQLTNFNDKKLSLRELQDAAQVITRYYQEKGYVLAKAYLPKQDVTEGWVRIHIVEGHFGKLHLNNRTRVSAKLLQNALAGVKNGEVISNAALERGLLLLSDIPGIEVNNTLRPGSQPGTADLLVEASPGPLFNGSVTADNFGDRYTGEYRLGGNLNLNNPLGLGDQASFRLLGSNKNQKYYRAAYDLPVNAGPVRVGAAHSQMSYRLAEDFAVLDAHGRAEITSIYASYPVIRARLFNLSVQLQYEDKTLRDDIDLFEKRSKKDVGLTTLALNLNNQDRWLGGGQSALSISYGLGRLNIDDDQDRLWDEYSAKTLGRFSKANINALRLQNLGDRFQWVTQVNAQWASGNLDSSEKFSLGGPYGVRAYDAGSGNGDEGIQLSTELRYALMPGWQLSTFFDQGAVRINKQPWSPEKNTARLTSAGAGIAWFGRQQQISLTTAWPIAQENTAAAPTHTPRVWLQTSWNF</sequence>
<dbReference type="Gene3D" id="2.40.160.50">
    <property type="entry name" value="membrane protein fhac: a member of the omp85/tpsb transporter family"/>
    <property type="match status" value="1"/>
</dbReference>
<protein>
    <submittedName>
        <fullName evidence="8">Heme/hemopexin transporter protein huxB</fullName>
    </submittedName>
    <submittedName>
        <fullName evidence="7">ShlB/FhaC/HecB family hemolysin secretion/activation protein</fullName>
    </submittedName>
</protein>
<feature type="chain" id="PRO_5016106340" evidence="4">
    <location>
        <begin position="20"/>
        <end position="551"/>
    </location>
</feature>
<keyword evidence="3" id="KW-0998">Cell outer membrane</keyword>
<dbReference type="Gene3D" id="3.10.20.310">
    <property type="entry name" value="membrane protein fhac"/>
    <property type="match status" value="1"/>
</dbReference>
<keyword evidence="1" id="KW-1134">Transmembrane beta strand</keyword>
<dbReference type="Proteomes" id="UP000248897">
    <property type="component" value="Chromosome 1"/>
</dbReference>
<feature type="domain" description="Polypeptide-transport-associated ShlB-type" evidence="6">
    <location>
        <begin position="67"/>
        <end position="141"/>
    </location>
</feature>
<dbReference type="Pfam" id="PF03865">
    <property type="entry name" value="ShlB"/>
    <property type="match status" value="1"/>
</dbReference>
<dbReference type="Proteomes" id="UP000594967">
    <property type="component" value="Chromosome"/>
</dbReference>
<dbReference type="InterPro" id="IPR005565">
    <property type="entry name" value="Hemolysn_activator_HlyB_C"/>
</dbReference>
<dbReference type="InterPro" id="IPR013686">
    <property type="entry name" value="Polypept-transport_assoc_ShlB"/>
</dbReference>
<keyword evidence="1" id="KW-0472">Membrane</keyword>
<keyword evidence="2" id="KW-0812">Transmembrane</keyword>
<feature type="signal peptide" evidence="4">
    <location>
        <begin position="1"/>
        <end position="19"/>
    </location>
</feature>
<name>A0A2X4V2J1_SERPL</name>
<dbReference type="Pfam" id="PF08479">
    <property type="entry name" value="POTRA_2"/>
    <property type="match status" value="1"/>
</dbReference>
<organism evidence="8 9">
    <name type="scientific">Serratia plymuthica</name>
    <dbReference type="NCBI Taxonomy" id="82996"/>
    <lineage>
        <taxon>Bacteria</taxon>
        <taxon>Pseudomonadati</taxon>
        <taxon>Pseudomonadota</taxon>
        <taxon>Gammaproteobacteria</taxon>
        <taxon>Enterobacterales</taxon>
        <taxon>Yersiniaceae</taxon>
        <taxon>Serratia</taxon>
    </lineage>
</organism>
<dbReference type="GO" id="GO:0008320">
    <property type="term" value="F:protein transmembrane transporter activity"/>
    <property type="evidence" value="ECO:0007669"/>
    <property type="project" value="TreeGrafter"/>
</dbReference>
<dbReference type="AlphaFoldDB" id="A0A2X4V2J1"/>
<evidence type="ECO:0000259" key="5">
    <source>
        <dbReference type="Pfam" id="PF03865"/>
    </source>
</evidence>
<dbReference type="EMBL" id="CP065673">
    <property type="protein sequence ID" value="QPS18649.1"/>
    <property type="molecule type" value="Genomic_DNA"/>
</dbReference>
<keyword evidence="4" id="KW-0732">Signal</keyword>
<dbReference type="PANTHER" id="PTHR34597">
    <property type="entry name" value="SLR1661 PROTEIN"/>
    <property type="match status" value="1"/>
</dbReference>
<dbReference type="RefSeq" id="WP_062868999.1">
    <property type="nucleotide sequence ID" value="NZ_CAMITG010000008.1"/>
</dbReference>
<evidence type="ECO:0000259" key="6">
    <source>
        <dbReference type="Pfam" id="PF08479"/>
    </source>
</evidence>
<proteinExistence type="predicted"/>
<accession>A0A2X4V2J1</accession>
<dbReference type="PANTHER" id="PTHR34597:SF1">
    <property type="entry name" value="HEME_HEMOPEXIN TRANSPORTER PROTEIN HUXB"/>
    <property type="match status" value="1"/>
</dbReference>
<evidence type="ECO:0000313" key="8">
    <source>
        <dbReference type="EMBL" id="SQI46346.1"/>
    </source>
</evidence>
<dbReference type="GO" id="GO:0098046">
    <property type="term" value="C:type V protein secretion system complex"/>
    <property type="evidence" value="ECO:0007669"/>
    <property type="project" value="TreeGrafter"/>
</dbReference>
<dbReference type="EMBL" id="LS483469">
    <property type="protein sequence ID" value="SQI46346.1"/>
    <property type="molecule type" value="Genomic_DNA"/>
</dbReference>
<dbReference type="GO" id="GO:0046819">
    <property type="term" value="P:protein secretion by the type V secretion system"/>
    <property type="evidence" value="ECO:0007669"/>
    <property type="project" value="TreeGrafter"/>
</dbReference>
<keyword evidence="10" id="KW-1185">Reference proteome</keyword>
<evidence type="ECO:0000256" key="3">
    <source>
        <dbReference type="ARBA" id="ARBA00023237"/>
    </source>
</evidence>
<dbReference type="InterPro" id="IPR051544">
    <property type="entry name" value="TPS_OM_transporter"/>
</dbReference>